<dbReference type="Proteomes" id="UP000672526">
    <property type="component" value="Unassembled WGS sequence"/>
</dbReference>
<evidence type="ECO:0000313" key="1">
    <source>
        <dbReference type="EMBL" id="CAE6754548.1"/>
    </source>
</evidence>
<accession>A0ABM8RI65</accession>
<keyword evidence="2" id="KW-1185">Reference proteome</keyword>
<name>A0ABM8RI65_9BURK</name>
<proteinExistence type="predicted"/>
<protein>
    <submittedName>
        <fullName evidence="1">Uncharacterized protein</fullName>
    </submittedName>
</protein>
<dbReference type="EMBL" id="CAJNBK010000007">
    <property type="protein sequence ID" value="CAE6754548.1"/>
    <property type="molecule type" value="Genomic_DNA"/>
</dbReference>
<comment type="caution">
    <text evidence="1">The sequence shown here is derived from an EMBL/GenBank/DDBJ whole genome shotgun (WGS) entry which is preliminary data.</text>
</comment>
<evidence type="ECO:0000313" key="2">
    <source>
        <dbReference type="Proteomes" id="UP000672526"/>
    </source>
</evidence>
<sequence>MTLTLQSIIDKFNVAITESEAYLSPARMTVKQRERCDALEDLLHEATSFKHQAITHGSESDANLFLGFECAIGAILCELRMWIFLKKDDPNKAWEQLVAAQMGIADAARSHIGFGNLNAKMKRLEEIESIIFPPQTFLSAGFTSGYLECSICGQNYSKCDHLRNKPYMGRLCEVIHRKIRANHLATVKNPADKRCRIVATKTALGFKDKLSFKITPYKKGEKYTDDGTLEAQSILMSTNRFPYLDSNAKVLNKRQDHKRRPR</sequence>
<dbReference type="RefSeq" id="WP_211612083.1">
    <property type="nucleotide sequence ID" value="NZ_CAJNBK010000007.1"/>
</dbReference>
<gene>
    <name evidence="1" type="ORF">R69888_03120</name>
</gene>
<organism evidence="1 2">
    <name type="scientific">Paraburkholderia haematera</name>
    <dbReference type="NCBI Taxonomy" id="2793077"/>
    <lineage>
        <taxon>Bacteria</taxon>
        <taxon>Pseudomonadati</taxon>
        <taxon>Pseudomonadota</taxon>
        <taxon>Betaproteobacteria</taxon>
        <taxon>Burkholderiales</taxon>
        <taxon>Burkholderiaceae</taxon>
        <taxon>Paraburkholderia</taxon>
    </lineage>
</organism>
<reference evidence="1 2" key="1">
    <citation type="submission" date="2021-02" db="EMBL/GenBank/DDBJ databases">
        <authorList>
            <person name="Vanwijnsberghe S."/>
        </authorList>
    </citation>
    <scope>NUCLEOTIDE SEQUENCE [LARGE SCALE GENOMIC DNA]</scope>
    <source>
        <strain evidence="1 2">LMG 31837</strain>
    </source>
</reference>